<protein>
    <recommendedName>
        <fullName evidence="2">Cytochrome c-type protein NrfB-like domain-containing protein</fullName>
    </recommendedName>
</protein>
<dbReference type="InterPro" id="IPR036280">
    <property type="entry name" value="Multihaem_cyt_sf"/>
</dbReference>
<feature type="domain" description="Cytochrome c-type protein NrfB-like" evidence="2">
    <location>
        <begin position="74"/>
        <end position="162"/>
    </location>
</feature>
<dbReference type="PANTHER" id="PTHR35038">
    <property type="entry name" value="DISSIMILATORY SULFITE REDUCTASE SIRA"/>
    <property type="match status" value="1"/>
</dbReference>
<dbReference type="EMBL" id="CP000821">
    <property type="protein sequence ID" value="ABV38167.1"/>
    <property type="molecule type" value="Genomic_DNA"/>
</dbReference>
<dbReference type="RefSeq" id="WP_012143897.1">
    <property type="nucleotide sequence ID" value="NC_009831.1"/>
</dbReference>
<dbReference type="PANTHER" id="PTHR35038:SF5">
    <property type="entry name" value="CYTOCHROME C-TYPE PROTEIN NRFB"/>
    <property type="match status" value="1"/>
</dbReference>
<keyword evidence="1" id="KW-0732">Signal</keyword>
<organism evidence="3 4">
    <name type="scientific">Shewanella sediminis (strain HAW-EB3)</name>
    <dbReference type="NCBI Taxonomy" id="425104"/>
    <lineage>
        <taxon>Bacteria</taxon>
        <taxon>Pseudomonadati</taxon>
        <taxon>Pseudomonadota</taxon>
        <taxon>Gammaproteobacteria</taxon>
        <taxon>Alteromonadales</taxon>
        <taxon>Shewanellaceae</taxon>
        <taxon>Shewanella</taxon>
    </lineage>
</organism>
<dbReference type="eggNOG" id="COG3303">
    <property type="taxonomic scope" value="Bacteria"/>
</dbReference>
<dbReference type="GO" id="GO:0016491">
    <property type="term" value="F:oxidoreductase activity"/>
    <property type="evidence" value="ECO:0007669"/>
    <property type="project" value="TreeGrafter"/>
</dbReference>
<dbReference type="InterPro" id="IPR053875">
    <property type="entry name" value="Cytochrom_c_NrfB-like_dom"/>
</dbReference>
<dbReference type="KEGG" id="sse:Ssed_3563"/>
<dbReference type="Proteomes" id="UP000002015">
    <property type="component" value="Chromosome"/>
</dbReference>
<dbReference type="STRING" id="425104.Ssed_3563"/>
<dbReference type="OrthoDB" id="6398708at2"/>
<proteinExistence type="predicted"/>
<keyword evidence="4" id="KW-1185">Reference proteome</keyword>
<evidence type="ECO:0000256" key="1">
    <source>
        <dbReference type="ARBA" id="ARBA00022729"/>
    </source>
</evidence>
<reference evidence="3 4" key="1">
    <citation type="submission" date="2007-08" db="EMBL/GenBank/DDBJ databases">
        <title>Complete sequence of Shewanella sediminis HAW-EB3.</title>
        <authorList>
            <consortium name="US DOE Joint Genome Institute"/>
            <person name="Copeland A."/>
            <person name="Lucas S."/>
            <person name="Lapidus A."/>
            <person name="Barry K."/>
            <person name="Glavina del Rio T."/>
            <person name="Dalin E."/>
            <person name="Tice H."/>
            <person name="Pitluck S."/>
            <person name="Chertkov O."/>
            <person name="Brettin T."/>
            <person name="Bruce D."/>
            <person name="Detter J.C."/>
            <person name="Han C."/>
            <person name="Schmutz J."/>
            <person name="Larimer F."/>
            <person name="Land M."/>
            <person name="Hauser L."/>
            <person name="Kyrpides N."/>
            <person name="Kim E."/>
            <person name="Zhao J.-S."/>
            <person name="Richardson P."/>
        </authorList>
    </citation>
    <scope>NUCLEOTIDE SEQUENCE [LARGE SCALE GENOMIC DNA]</scope>
    <source>
        <strain evidence="3 4">HAW-EB3</strain>
    </source>
</reference>
<dbReference type="SUPFAM" id="SSF48695">
    <property type="entry name" value="Multiheme cytochromes"/>
    <property type="match status" value="1"/>
</dbReference>
<name>A8FZ94_SHESH</name>
<evidence type="ECO:0000313" key="4">
    <source>
        <dbReference type="Proteomes" id="UP000002015"/>
    </source>
</evidence>
<sequence precursor="true">MSRLSRYWPLSPAIELPSILLPSIICLIMAGIPSPVDAQPNESLTINQNSCMKCHKRNGAMFGLHANAALAIECQSCHGERGKHPKKGSSIRRFSSDNSTSVAEQTGACLECHDHEIIAMADWTHNVHADKVNCASCHQLHVEYDPMLQITVKERSQLCRGCHLVK</sequence>
<accession>A8FZ94</accession>
<dbReference type="Pfam" id="PF22678">
    <property type="entry name" value="Cytochrom_c_NrfB-like"/>
    <property type="match status" value="1"/>
</dbReference>
<dbReference type="Gene3D" id="3.90.10.10">
    <property type="entry name" value="Cytochrome C3"/>
    <property type="match status" value="1"/>
</dbReference>
<evidence type="ECO:0000313" key="3">
    <source>
        <dbReference type="EMBL" id="ABV38167.1"/>
    </source>
</evidence>
<dbReference type="HOGENOM" id="CLU_104606_1_0_6"/>
<gene>
    <name evidence="3" type="ordered locus">Ssed_3563</name>
</gene>
<dbReference type="InterPro" id="IPR051829">
    <property type="entry name" value="Multiheme_Cytochr_ET"/>
</dbReference>
<dbReference type="AlphaFoldDB" id="A8FZ94"/>
<evidence type="ECO:0000259" key="2">
    <source>
        <dbReference type="Pfam" id="PF22678"/>
    </source>
</evidence>